<sequence>TVTTDGQHEASNRSTESSSTEQRAVIRRFARRGGGQRPKQASKGHRRADGLESTGSD</sequence>
<feature type="non-terminal residue" evidence="1">
    <location>
        <position position="1"/>
    </location>
</feature>
<keyword evidence="2" id="KW-1185">Reference proteome</keyword>
<protein>
    <submittedName>
        <fullName evidence="1">Uncharacterized protein</fullName>
    </submittedName>
</protein>
<gene>
    <name evidence="1" type="ORF">HPB47_012481</name>
</gene>
<name>A0AC60NTF0_IXOPE</name>
<evidence type="ECO:0000313" key="2">
    <source>
        <dbReference type="Proteomes" id="UP000805193"/>
    </source>
</evidence>
<comment type="caution">
    <text evidence="1">The sequence shown here is derived from an EMBL/GenBank/DDBJ whole genome shotgun (WGS) entry which is preliminary data.</text>
</comment>
<reference evidence="1 2" key="1">
    <citation type="journal article" date="2020" name="Cell">
        <title>Large-Scale Comparative Analyses of Tick Genomes Elucidate Their Genetic Diversity and Vector Capacities.</title>
        <authorList>
            <consortium name="Tick Genome and Microbiome Consortium (TIGMIC)"/>
            <person name="Jia N."/>
            <person name="Wang J."/>
            <person name="Shi W."/>
            <person name="Du L."/>
            <person name="Sun Y."/>
            <person name="Zhan W."/>
            <person name="Jiang J.F."/>
            <person name="Wang Q."/>
            <person name="Zhang B."/>
            <person name="Ji P."/>
            <person name="Bell-Sakyi L."/>
            <person name="Cui X.M."/>
            <person name="Yuan T.T."/>
            <person name="Jiang B.G."/>
            <person name="Yang W.F."/>
            <person name="Lam T.T."/>
            <person name="Chang Q.C."/>
            <person name="Ding S.J."/>
            <person name="Wang X.J."/>
            <person name="Zhu J.G."/>
            <person name="Ruan X.D."/>
            <person name="Zhao L."/>
            <person name="Wei J.T."/>
            <person name="Ye R.Z."/>
            <person name="Que T.C."/>
            <person name="Du C.H."/>
            <person name="Zhou Y.H."/>
            <person name="Cheng J.X."/>
            <person name="Dai P.F."/>
            <person name="Guo W.B."/>
            <person name="Han X.H."/>
            <person name="Huang E.J."/>
            <person name="Li L.F."/>
            <person name="Wei W."/>
            <person name="Gao Y.C."/>
            <person name="Liu J.Z."/>
            <person name="Shao H.Z."/>
            <person name="Wang X."/>
            <person name="Wang C.C."/>
            <person name="Yang T.C."/>
            <person name="Huo Q.B."/>
            <person name="Li W."/>
            <person name="Chen H.Y."/>
            <person name="Chen S.E."/>
            <person name="Zhou L.G."/>
            <person name="Ni X.B."/>
            <person name="Tian J.H."/>
            <person name="Sheng Y."/>
            <person name="Liu T."/>
            <person name="Pan Y.S."/>
            <person name="Xia L.Y."/>
            <person name="Li J."/>
            <person name="Zhao F."/>
            <person name="Cao W.C."/>
        </authorList>
    </citation>
    <scope>NUCLEOTIDE SEQUENCE [LARGE SCALE GENOMIC DNA]</scope>
    <source>
        <strain evidence="1">Iper-2018</strain>
    </source>
</reference>
<proteinExistence type="predicted"/>
<evidence type="ECO:0000313" key="1">
    <source>
        <dbReference type="EMBL" id="KAG0410398.1"/>
    </source>
</evidence>
<dbReference type="Proteomes" id="UP000805193">
    <property type="component" value="Unassembled WGS sequence"/>
</dbReference>
<accession>A0AC60NTF0</accession>
<dbReference type="EMBL" id="JABSTQ010011526">
    <property type="protein sequence ID" value="KAG0410398.1"/>
    <property type="molecule type" value="Genomic_DNA"/>
</dbReference>
<organism evidence="1 2">
    <name type="scientific">Ixodes persulcatus</name>
    <name type="common">Taiga tick</name>
    <dbReference type="NCBI Taxonomy" id="34615"/>
    <lineage>
        <taxon>Eukaryota</taxon>
        <taxon>Metazoa</taxon>
        <taxon>Ecdysozoa</taxon>
        <taxon>Arthropoda</taxon>
        <taxon>Chelicerata</taxon>
        <taxon>Arachnida</taxon>
        <taxon>Acari</taxon>
        <taxon>Parasitiformes</taxon>
        <taxon>Ixodida</taxon>
        <taxon>Ixodoidea</taxon>
        <taxon>Ixodidae</taxon>
        <taxon>Ixodinae</taxon>
        <taxon>Ixodes</taxon>
    </lineage>
</organism>